<evidence type="ECO:0000313" key="1">
    <source>
        <dbReference type="EMBL" id="SDU24664.1"/>
    </source>
</evidence>
<dbReference type="Proteomes" id="UP000182476">
    <property type="component" value="Chromosome I"/>
</dbReference>
<gene>
    <name evidence="1" type="ORF">SAMN04489801_1742</name>
</gene>
<protein>
    <submittedName>
        <fullName evidence="1">Uncharacterized protein</fullName>
    </submittedName>
</protein>
<reference evidence="1 2" key="1">
    <citation type="submission" date="2016-10" db="EMBL/GenBank/DDBJ databases">
        <authorList>
            <person name="Varghese N."/>
            <person name="Submissions S."/>
        </authorList>
    </citation>
    <scope>NUCLEOTIDE SEQUENCE [LARGE SCALE GENOMIC DNA]</scope>
    <source>
        <strain evidence="1 2">LMG 21607</strain>
    </source>
</reference>
<proteinExistence type="predicted"/>
<accession>A0ABY0VHA8</accession>
<sequence>MRLMAKKREKLRRGKFLWKGPSQGSARSYKRRLFVVYRCLMARIYSRDCR</sequence>
<name>A0ABY0VHA8_9PSED</name>
<dbReference type="EMBL" id="LT629796">
    <property type="protein sequence ID" value="SDU24664.1"/>
    <property type="molecule type" value="Genomic_DNA"/>
</dbReference>
<organism evidence="1 2">
    <name type="scientific">Pseudomonas mandelii</name>
    <dbReference type="NCBI Taxonomy" id="75612"/>
    <lineage>
        <taxon>Bacteria</taxon>
        <taxon>Pseudomonadati</taxon>
        <taxon>Pseudomonadota</taxon>
        <taxon>Gammaproteobacteria</taxon>
        <taxon>Pseudomonadales</taxon>
        <taxon>Pseudomonadaceae</taxon>
        <taxon>Pseudomonas</taxon>
    </lineage>
</organism>
<evidence type="ECO:0000313" key="2">
    <source>
        <dbReference type="Proteomes" id="UP000182476"/>
    </source>
</evidence>
<keyword evidence="2" id="KW-1185">Reference proteome</keyword>